<dbReference type="Gene3D" id="1.10.510.10">
    <property type="entry name" value="Transferase(Phosphotransferase) domain 1"/>
    <property type="match status" value="1"/>
</dbReference>
<accession>A0A840E1J4</accession>
<dbReference type="GO" id="GO:0009190">
    <property type="term" value="P:cyclic nucleotide biosynthetic process"/>
    <property type="evidence" value="ECO:0007669"/>
    <property type="project" value="InterPro"/>
</dbReference>
<dbReference type="InterPro" id="IPR027417">
    <property type="entry name" value="P-loop_NTPase"/>
</dbReference>
<comment type="caution">
    <text evidence="7">The sequence shown here is derived from an EMBL/GenBank/DDBJ whole genome shotgun (WGS) entry which is preliminary data.</text>
</comment>
<dbReference type="Pfam" id="PF00069">
    <property type="entry name" value="Pkinase"/>
    <property type="match status" value="1"/>
</dbReference>
<dbReference type="SMART" id="SM00065">
    <property type="entry name" value="GAF"/>
    <property type="match status" value="1"/>
</dbReference>
<dbReference type="Pfam" id="PF00211">
    <property type="entry name" value="Guanylate_cyc"/>
    <property type="match status" value="1"/>
</dbReference>
<name>A0A840E1J4_9BACT</name>
<evidence type="ECO:0000256" key="3">
    <source>
        <dbReference type="ARBA" id="ARBA00023239"/>
    </source>
</evidence>
<sequence length="1707" mass="192424">MTVEKVLYESIRSRISYVPESKWGQPVLRKSLNYEFPTPREIAKFYTEHDITEGLNLPGVRRTLGKEKIKNRHSLILEWIDAPTLADLAGEHQHDVTDVLHLAVSLSDALRNIHESGIIHRDISPYNILVDLPERRVTVIDFGISTRINLKEQNLGNPERLEGNLRYISPEQTGRMNRVVDYRTDLYSAGVVFYEMLTGCHPFDTHDPLELVHRHIAQRPVPVNTVNPEVPEQLSRLVDRLLAKNAEDRYQSARGLHHDLCRCLKAHTSGGGIGSFPLGENDHSGKFQLVQKLYGREREVTELLRAFERVGQGKMEVVLVAGYSGTGKSALVREVHKPITRARGYFIEGKFDQFQRAVPYFALIEAFTRFVDLILTEKEERLAGIRDNIQAAVGTEGRVLTAVIPNLELVIGPQPEVPELGGSESQNRFNYVFRKFVQTISSADQPIVLFIDDLQWADSASLGLLRMLLTDIDNRYILCIGAYRDNEVSASHPFIQTINEVREAGATVSTIEIGNLSREDVSQLIGDATAVSPEKADELTKLVYEKTRGNAFFTTQFLHSLYEEGWLSFDHQRAIWDWNATEIQALNITDNVVELMAGKIRKLPGPTQELLKVGSSIGSSFRVETLALIEGTSEREVTETLFAALYEGLIVPDGEDYSFAHDRIQQAVYSLIPPAESAPMHARIGRLLLSSIPEAEHGERLFDIANQLNRGLSAITDPEERLRLVDLNLAAGRRAKQASAFRRAAEYLQVGIDLLPENHWQEHYALSRDLHTEAAECNYLSGEFATMDALIKEVLDHARALLDKVAPYEIRILSYKAKNQLHEAIDTGLEVLAQLGERFPKKPRLPHVMADLLRTKLKLYGKDVDALEQLPVMVNPEKIAAMRIIADIASSSYWARPNLFPLVIFRMCHMSLRYGNTALSAFAFATYGVIMCGVLEDMKSGYRYGKLGLALMEKFEERAWTTQIYCPVYALIINWNEHVRNTLRPLQESYHIGLETGAIEFACINSNIYCIHSYLIGRPLPRIEEETAAYSRSYRQLKQETNFNYNEVYRQGMLNFMGKSANPLILTGTAYDEEKMTVQNAERKDQTGTFFIHFNKLILGCHFRDYANAAVHAERCRDLLEAVLAKFEIPNHHFYEALVYLSLYRKADATLQRKYMRRAKANIRKMRKWARDAPENYRHKADLMEAERYRVQGRFGEARLAYDRAIAGAAANDYLHEAALAYELAGRAYLNEKFEKLAEFYIKSAYSNYREWGAEAKLKDLERRYPSFVSATGRLGGSATSGTHTLQSFSDFNHTTNLDLQTVLKAATSISGEIQLGSMLNNLMSIVIENAGADEGVLLLKRDDRLLVQAAFSVEGAGTQVLQAIPVEQSDLVAQSVVEFVSRTRRPVVIDDAANDERFAHDPHLSSEKSRSVLCLPFVNQGKFVGILYLENKLATGVFTPERIDLLALLSGQIAISIDNALLYENLEEKVRERTEELAVEKAKSDDLLLNILPQETAEELKQFGRTVPRRFDSVTVMFTDFKGFTYHAEGMTAEELVSSIDVYFRAFDEIIGRHNIEKIKTIGDAYMCVGGLPTPNDTHAVDMVNAAIEIQAWTVAQSREQKALGLPHFELRIGLHSGPVVAGVVGQKKFAYDIWGDTVNTAARMESSGIPGKINISGTTRDLIAHRFNCVHRGKVAAKNKGEIDMYFVKPDVPSTREAYSHNYEL</sequence>
<dbReference type="PROSITE" id="PS00109">
    <property type="entry name" value="PROTEIN_KINASE_TYR"/>
    <property type="match status" value="1"/>
</dbReference>
<dbReference type="EMBL" id="JACIFF010000003">
    <property type="protein sequence ID" value="MBB4078980.1"/>
    <property type="molecule type" value="Genomic_DNA"/>
</dbReference>
<dbReference type="SUPFAM" id="SSF52540">
    <property type="entry name" value="P-loop containing nucleoside triphosphate hydrolases"/>
    <property type="match status" value="1"/>
</dbReference>
<dbReference type="InterPro" id="IPR008266">
    <property type="entry name" value="Tyr_kinase_AS"/>
</dbReference>
<evidence type="ECO:0000313" key="8">
    <source>
        <dbReference type="Proteomes" id="UP000576209"/>
    </source>
</evidence>
<evidence type="ECO:0000313" key="7">
    <source>
        <dbReference type="EMBL" id="MBB4078980.1"/>
    </source>
</evidence>
<dbReference type="SMART" id="SM00044">
    <property type="entry name" value="CYCc"/>
    <property type="match status" value="1"/>
</dbReference>
<evidence type="ECO:0000259" key="5">
    <source>
        <dbReference type="PROSITE" id="PS50011"/>
    </source>
</evidence>
<dbReference type="PANTHER" id="PTHR43642">
    <property type="entry name" value="HYBRID SIGNAL TRANSDUCTION HISTIDINE KINASE G"/>
    <property type="match status" value="1"/>
</dbReference>
<evidence type="ECO:0000256" key="4">
    <source>
        <dbReference type="RuleBase" id="RU000405"/>
    </source>
</evidence>
<dbReference type="GO" id="GO:0005524">
    <property type="term" value="F:ATP binding"/>
    <property type="evidence" value="ECO:0007669"/>
    <property type="project" value="InterPro"/>
</dbReference>
<comment type="similarity">
    <text evidence="4">Belongs to the adenylyl cyclase class-4/guanylyl cyclase family.</text>
</comment>
<dbReference type="PROSITE" id="PS00452">
    <property type="entry name" value="GUANYLATE_CYCLASE_1"/>
    <property type="match status" value="1"/>
</dbReference>
<comment type="subcellular location">
    <subcellularLocation>
        <location evidence="1">Membrane</location>
        <topology evidence="1">Single-pass membrane protein</topology>
    </subcellularLocation>
</comment>
<keyword evidence="3 4" id="KW-0456">Lyase</keyword>
<dbReference type="InterPro" id="IPR003018">
    <property type="entry name" value="GAF"/>
</dbReference>
<feature type="domain" description="Guanylate cyclase" evidence="6">
    <location>
        <begin position="1516"/>
        <end position="1647"/>
    </location>
</feature>
<dbReference type="InterPro" id="IPR018297">
    <property type="entry name" value="A/G_cyclase_CS"/>
</dbReference>
<dbReference type="Pfam" id="PF01590">
    <property type="entry name" value="GAF"/>
    <property type="match status" value="1"/>
</dbReference>
<dbReference type="PROSITE" id="PS50125">
    <property type="entry name" value="GUANYLATE_CYCLASE_2"/>
    <property type="match status" value="1"/>
</dbReference>
<dbReference type="Gene3D" id="3.30.70.1230">
    <property type="entry name" value="Nucleotide cyclase"/>
    <property type="match status" value="1"/>
</dbReference>
<dbReference type="Gene3D" id="3.40.50.300">
    <property type="entry name" value="P-loop containing nucleotide triphosphate hydrolases"/>
    <property type="match status" value="1"/>
</dbReference>
<gene>
    <name evidence="7" type="ORF">GGR28_001597</name>
</gene>
<dbReference type="GO" id="GO:0016020">
    <property type="term" value="C:membrane"/>
    <property type="evidence" value="ECO:0007669"/>
    <property type="project" value="UniProtKB-SubCell"/>
</dbReference>
<dbReference type="PANTHER" id="PTHR43642:SF1">
    <property type="entry name" value="HYBRID SIGNAL TRANSDUCTION HISTIDINE KINASE G"/>
    <property type="match status" value="1"/>
</dbReference>
<dbReference type="Pfam" id="PF13191">
    <property type="entry name" value="AAA_16"/>
    <property type="match status" value="1"/>
</dbReference>
<protein>
    <submittedName>
        <fullName evidence="7">Putative ATPase/class 3 adenylate cyclase/putative methionine-R-sulfoxide reductase with GAF domain</fullName>
    </submittedName>
</protein>
<dbReference type="Proteomes" id="UP000576209">
    <property type="component" value="Unassembled WGS sequence"/>
</dbReference>
<dbReference type="InterPro" id="IPR041664">
    <property type="entry name" value="AAA_16"/>
</dbReference>
<dbReference type="InterPro" id="IPR000719">
    <property type="entry name" value="Prot_kinase_dom"/>
</dbReference>
<evidence type="ECO:0000256" key="1">
    <source>
        <dbReference type="ARBA" id="ARBA00004167"/>
    </source>
</evidence>
<dbReference type="GO" id="GO:0004016">
    <property type="term" value="F:adenylate cyclase activity"/>
    <property type="evidence" value="ECO:0007669"/>
    <property type="project" value="UniProtKB-ARBA"/>
</dbReference>
<dbReference type="CDD" id="cd07302">
    <property type="entry name" value="CHD"/>
    <property type="match status" value="1"/>
</dbReference>
<dbReference type="CDD" id="cd14014">
    <property type="entry name" value="STKc_PknB_like"/>
    <property type="match status" value="1"/>
</dbReference>
<proteinExistence type="inferred from homology"/>
<dbReference type="RefSeq" id="WP_183495226.1">
    <property type="nucleotide sequence ID" value="NZ_JACIFF010000003.1"/>
</dbReference>
<keyword evidence="8" id="KW-1185">Reference proteome</keyword>
<dbReference type="SUPFAM" id="SSF55781">
    <property type="entry name" value="GAF domain-like"/>
    <property type="match status" value="1"/>
</dbReference>
<evidence type="ECO:0000259" key="6">
    <source>
        <dbReference type="PROSITE" id="PS50125"/>
    </source>
</evidence>
<dbReference type="PROSITE" id="PS50011">
    <property type="entry name" value="PROTEIN_KINASE_DOM"/>
    <property type="match status" value="1"/>
</dbReference>
<organism evidence="7 8">
    <name type="scientific">Neolewinella aquimaris</name>
    <dbReference type="NCBI Taxonomy" id="1835722"/>
    <lineage>
        <taxon>Bacteria</taxon>
        <taxon>Pseudomonadati</taxon>
        <taxon>Bacteroidota</taxon>
        <taxon>Saprospiria</taxon>
        <taxon>Saprospirales</taxon>
        <taxon>Lewinellaceae</taxon>
        <taxon>Neolewinella</taxon>
    </lineage>
</organism>
<dbReference type="InterPro" id="IPR029016">
    <property type="entry name" value="GAF-like_dom_sf"/>
</dbReference>
<dbReference type="InterPro" id="IPR053159">
    <property type="entry name" value="Hybrid_Histidine_Kinase"/>
</dbReference>
<feature type="domain" description="Protein kinase" evidence="5">
    <location>
        <begin position="1"/>
        <end position="261"/>
    </location>
</feature>
<dbReference type="InterPro" id="IPR011009">
    <property type="entry name" value="Kinase-like_dom_sf"/>
</dbReference>
<dbReference type="GO" id="GO:0035556">
    <property type="term" value="P:intracellular signal transduction"/>
    <property type="evidence" value="ECO:0007669"/>
    <property type="project" value="InterPro"/>
</dbReference>
<dbReference type="Gene3D" id="3.30.450.40">
    <property type="match status" value="1"/>
</dbReference>
<keyword evidence="2" id="KW-0547">Nucleotide-binding</keyword>
<reference evidence="7 8" key="1">
    <citation type="submission" date="2020-08" db="EMBL/GenBank/DDBJ databases">
        <title>Genomic Encyclopedia of Type Strains, Phase IV (KMG-IV): sequencing the most valuable type-strain genomes for metagenomic binning, comparative biology and taxonomic classification.</title>
        <authorList>
            <person name="Goeker M."/>
        </authorList>
    </citation>
    <scope>NUCLEOTIDE SEQUENCE [LARGE SCALE GENOMIC DNA]</scope>
    <source>
        <strain evidence="7 8">DSM 105137</strain>
    </source>
</reference>
<dbReference type="GO" id="GO:0004672">
    <property type="term" value="F:protein kinase activity"/>
    <property type="evidence" value="ECO:0007669"/>
    <property type="project" value="InterPro"/>
</dbReference>
<dbReference type="InterPro" id="IPR001054">
    <property type="entry name" value="A/G_cyclase"/>
</dbReference>
<evidence type="ECO:0000256" key="2">
    <source>
        <dbReference type="ARBA" id="ARBA00022741"/>
    </source>
</evidence>
<dbReference type="InterPro" id="IPR029787">
    <property type="entry name" value="Nucleotide_cyclase"/>
</dbReference>
<dbReference type="SUPFAM" id="SSF56112">
    <property type="entry name" value="Protein kinase-like (PK-like)"/>
    <property type="match status" value="1"/>
</dbReference>
<dbReference type="SUPFAM" id="SSF55073">
    <property type="entry name" value="Nucleotide cyclase"/>
    <property type="match status" value="1"/>
</dbReference>